<keyword evidence="1" id="KW-1133">Transmembrane helix</keyword>
<comment type="caution">
    <text evidence="2">The sequence shown here is derived from an EMBL/GenBank/DDBJ whole genome shotgun (WGS) entry which is preliminary data.</text>
</comment>
<dbReference type="Proteomes" id="UP001203058">
    <property type="component" value="Unassembled WGS sequence"/>
</dbReference>
<name>A0ABS9VP84_9SPHN</name>
<dbReference type="EMBL" id="JAKZHW010000001">
    <property type="protein sequence ID" value="MCH8616518.1"/>
    <property type="molecule type" value="Genomic_DNA"/>
</dbReference>
<keyword evidence="1" id="KW-0812">Transmembrane</keyword>
<evidence type="ECO:0000256" key="1">
    <source>
        <dbReference type="SAM" id="Phobius"/>
    </source>
</evidence>
<sequence>MGSSTSENILLDVMAGLFGALALELLLANSGVFDNLAAAYMGAVVALLILSAIRHLPHGESR</sequence>
<keyword evidence="3" id="KW-1185">Reference proteome</keyword>
<gene>
    <name evidence="2" type="ORF">LZ016_10445</name>
</gene>
<accession>A0ABS9VP84</accession>
<organism evidence="2 3">
    <name type="scientific">Sphingomonas telluris</name>
    <dbReference type="NCBI Taxonomy" id="2907998"/>
    <lineage>
        <taxon>Bacteria</taxon>
        <taxon>Pseudomonadati</taxon>
        <taxon>Pseudomonadota</taxon>
        <taxon>Alphaproteobacteria</taxon>
        <taxon>Sphingomonadales</taxon>
        <taxon>Sphingomonadaceae</taxon>
        <taxon>Sphingomonas</taxon>
    </lineage>
</organism>
<feature type="transmembrane region" description="Helical" evidence="1">
    <location>
        <begin position="37"/>
        <end position="56"/>
    </location>
</feature>
<proteinExistence type="predicted"/>
<keyword evidence="1" id="KW-0472">Membrane</keyword>
<protein>
    <submittedName>
        <fullName evidence="2">Uncharacterized protein</fullName>
    </submittedName>
</protein>
<reference evidence="2 3" key="1">
    <citation type="submission" date="2022-03" db="EMBL/GenBank/DDBJ databases">
        <authorList>
            <person name="Jo J.-H."/>
            <person name="Im W.-T."/>
        </authorList>
    </citation>
    <scope>NUCLEOTIDE SEQUENCE [LARGE SCALE GENOMIC DNA]</scope>
    <source>
        <strain evidence="2 3">SM33</strain>
    </source>
</reference>
<evidence type="ECO:0000313" key="2">
    <source>
        <dbReference type="EMBL" id="MCH8616518.1"/>
    </source>
</evidence>
<evidence type="ECO:0000313" key="3">
    <source>
        <dbReference type="Proteomes" id="UP001203058"/>
    </source>
</evidence>
<dbReference type="RefSeq" id="WP_241447314.1">
    <property type="nucleotide sequence ID" value="NZ_JAKZHW010000001.1"/>
</dbReference>
<feature type="transmembrane region" description="Helical" evidence="1">
    <location>
        <begin position="9"/>
        <end position="31"/>
    </location>
</feature>